<name>A0A9P4JKN3_9PLEO</name>
<dbReference type="AlphaFoldDB" id="A0A9P4JKN3"/>
<dbReference type="EMBL" id="ML993985">
    <property type="protein sequence ID" value="KAF2201228.1"/>
    <property type="molecule type" value="Genomic_DNA"/>
</dbReference>
<evidence type="ECO:0000313" key="2">
    <source>
        <dbReference type="Proteomes" id="UP000799536"/>
    </source>
</evidence>
<accession>A0A9P4JKN3</accession>
<protein>
    <submittedName>
        <fullName evidence="1">Uncharacterized protein</fullName>
    </submittedName>
</protein>
<comment type="caution">
    <text evidence="1">The sequence shown here is derived from an EMBL/GenBank/DDBJ whole genome shotgun (WGS) entry which is preliminary data.</text>
</comment>
<keyword evidence="2" id="KW-1185">Reference proteome</keyword>
<dbReference type="Proteomes" id="UP000799536">
    <property type="component" value="Unassembled WGS sequence"/>
</dbReference>
<organism evidence="1 2">
    <name type="scientific">Delitschia confertaspora ATCC 74209</name>
    <dbReference type="NCBI Taxonomy" id="1513339"/>
    <lineage>
        <taxon>Eukaryota</taxon>
        <taxon>Fungi</taxon>
        <taxon>Dikarya</taxon>
        <taxon>Ascomycota</taxon>
        <taxon>Pezizomycotina</taxon>
        <taxon>Dothideomycetes</taxon>
        <taxon>Pleosporomycetidae</taxon>
        <taxon>Pleosporales</taxon>
        <taxon>Delitschiaceae</taxon>
        <taxon>Delitschia</taxon>
    </lineage>
</organism>
<gene>
    <name evidence="1" type="ORF">GQ43DRAFT_431815</name>
</gene>
<proteinExistence type="predicted"/>
<sequence>MSNWEHITSVFQDSSLSFNESMAKNLRGVKSKNTEVLPLSLMALATENAPIPCSTADDISSLVKHAGAWPTLLPNNWVVYSQTGGTCGDSYSGPVVSTLITIGMSYRKACRIILFYSHTGQNMVSERGYNCWLSSKSLAISIMSSSPMQLAILGESVSGVVPKYDSYGYMTTMLPFNFLEGTAASVAPVVVNVMASYWHIGQVEANYNPTRVWAKRDVSFTEHRKTAPAVIEKRAGQSFYKYSTDSSGKVDRYGE</sequence>
<reference evidence="1" key="1">
    <citation type="journal article" date="2020" name="Stud. Mycol.">
        <title>101 Dothideomycetes genomes: a test case for predicting lifestyles and emergence of pathogens.</title>
        <authorList>
            <person name="Haridas S."/>
            <person name="Albert R."/>
            <person name="Binder M."/>
            <person name="Bloem J."/>
            <person name="Labutti K."/>
            <person name="Salamov A."/>
            <person name="Andreopoulos B."/>
            <person name="Baker S."/>
            <person name="Barry K."/>
            <person name="Bills G."/>
            <person name="Bluhm B."/>
            <person name="Cannon C."/>
            <person name="Castanera R."/>
            <person name="Culley D."/>
            <person name="Daum C."/>
            <person name="Ezra D."/>
            <person name="Gonzalez J."/>
            <person name="Henrissat B."/>
            <person name="Kuo A."/>
            <person name="Liang C."/>
            <person name="Lipzen A."/>
            <person name="Lutzoni F."/>
            <person name="Magnuson J."/>
            <person name="Mondo S."/>
            <person name="Nolan M."/>
            <person name="Ohm R."/>
            <person name="Pangilinan J."/>
            <person name="Park H.-J."/>
            <person name="Ramirez L."/>
            <person name="Alfaro M."/>
            <person name="Sun H."/>
            <person name="Tritt A."/>
            <person name="Yoshinaga Y."/>
            <person name="Zwiers L.-H."/>
            <person name="Turgeon B."/>
            <person name="Goodwin S."/>
            <person name="Spatafora J."/>
            <person name="Crous P."/>
            <person name="Grigoriev I."/>
        </authorList>
    </citation>
    <scope>NUCLEOTIDE SEQUENCE</scope>
    <source>
        <strain evidence="1">ATCC 74209</strain>
    </source>
</reference>
<evidence type="ECO:0000313" key="1">
    <source>
        <dbReference type="EMBL" id="KAF2201228.1"/>
    </source>
</evidence>